<evidence type="ECO:0000313" key="1">
    <source>
        <dbReference type="EMBL" id="MBU2951329.1"/>
    </source>
</evidence>
<protein>
    <submittedName>
        <fullName evidence="1">Uncharacterized protein</fullName>
    </submittedName>
</protein>
<dbReference type="EMBL" id="JAHKPD010000018">
    <property type="protein sequence ID" value="MBU2951329.1"/>
    <property type="molecule type" value="Genomic_DNA"/>
</dbReference>
<dbReference type="Proteomes" id="UP001647509">
    <property type="component" value="Unassembled WGS sequence"/>
</dbReference>
<evidence type="ECO:0000313" key="2">
    <source>
        <dbReference type="Proteomes" id="UP001647509"/>
    </source>
</evidence>
<name>A0ACC5UAJ1_9FLAO</name>
<sequence>MIRYIYFFLFSISLFSQEVEISTQFFQEGTLYKELDSSLNRLTRPIGQFSESETCMVVDFLGRDNYKVKYKDQVGIVKVDDLEVNEEMMDLYYAHQNKERLKLIQAEDARKEKIYKTVNKEALEKQKQDSLARIIAHQKELAEALRIKKANEAYQAKQKALEGKRIKDSVDLKRLKDKVLEEKRSNDSISKNEFKQKEIEANKINKLTEADFDFQKELYKKQIKDSIIRSMAIQRALYKKRIKDSILKSINSSDDKMSSLSDPVENSAVLKEKERLKLERIKYKDSCSFVINDFDTFYNVQTIRTEAYVLSGDLTVELYRQGRKINVFFNSDEDLGCVSYFSHNRSSVKVTLESGRKIAFYHSWDMECGRFSFKGNLSKSQMSALKASPVQSITLKGTKGRFEITNVDYNNFFMDKLKCIE</sequence>
<proteinExistence type="predicted"/>
<organism evidence="1 2">
    <name type="scientific">Pseudotamlana agarivorans</name>
    <dbReference type="NCBI Taxonomy" id="481183"/>
    <lineage>
        <taxon>Bacteria</taxon>
        <taxon>Pseudomonadati</taxon>
        <taxon>Bacteroidota</taxon>
        <taxon>Flavobacteriia</taxon>
        <taxon>Flavobacteriales</taxon>
        <taxon>Flavobacteriaceae</taxon>
        <taxon>Pseudotamlana</taxon>
    </lineage>
</organism>
<gene>
    <name evidence="1" type="ORF">KO493_11535</name>
</gene>
<accession>A0ACC5UAJ1</accession>
<comment type="caution">
    <text evidence="1">The sequence shown here is derived from an EMBL/GenBank/DDBJ whole genome shotgun (WGS) entry which is preliminary data.</text>
</comment>
<reference evidence="1" key="1">
    <citation type="submission" date="2021-05" db="EMBL/GenBank/DDBJ databases">
        <title>Draft genomes of bacteria isolated from model marine particles.</title>
        <authorList>
            <person name="Datta M.S."/>
            <person name="Schwartzman J.A."/>
            <person name="Enke T.N."/>
            <person name="Saavedra J."/>
            <person name="Cermak N."/>
            <person name="Cordero O.X."/>
        </authorList>
    </citation>
    <scope>NUCLEOTIDE SEQUENCE</scope>
    <source>
        <strain evidence="1">I2M19</strain>
    </source>
</reference>
<keyword evidence="2" id="KW-1185">Reference proteome</keyword>